<organism evidence="6 7">
    <name type="scientific">Porites evermanni</name>
    <dbReference type="NCBI Taxonomy" id="104178"/>
    <lineage>
        <taxon>Eukaryota</taxon>
        <taxon>Metazoa</taxon>
        <taxon>Cnidaria</taxon>
        <taxon>Anthozoa</taxon>
        <taxon>Hexacorallia</taxon>
        <taxon>Scleractinia</taxon>
        <taxon>Fungiina</taxon>
        <taxon>Poritidae</taxon>
        <taxon>Porites</taxon>
    </lineage>
</organism>
<dbReference type="Pfam" id="PF00201">
    <property type="entry name" value="UDPGT"/>
    <property type="match status" value="3"/>
</dbReference>
<accession>A0ABN8LQD0</accession>
<evidence type="ECO:0000256" key="1">
    <source>
        <dbReference type="ARBA" id="ARBA00009995"/>
    </source>
</evidence>
<dbReference type="PANTHER" id="PTHR48043:SF145">
    <property type="entry name" value="FI06409P-RELATED"/>
    <property type="match status" value="1"/>
</dbReference>
<keyword evidence="4" id="KW-1133">Transmembrane helix</keyword>
<dbReference type="Gene3D" id="3.40.50.2000">
    <property type="entry name" value="Glycogen Phosphorylase B"/>
    <property type="match status" value="6"/>
</dbReference>
<protein>
    <recommendedName>
        <fullName evidence="8">UDP-glycosyltransferases domain-containing protein</fullName>
    </recommendedName>
</protein>
<proteinExistence type="inferred from homology"/>
<keyword evidence="7" id="KW-1185">Reference proteome</keyword>
<dbReference type="InterPro" id="IPR050271">
    <property type="entry name" value="UDP-glycosyltransferase"/>
</dbReference>
<evidence type="ECO:0000256" key="4">
    <source>
        <dbReference type="SAM" id="Phobius"/>
    </source>
</evidence>
<evidence type="ECO:0000256" key="5">
    <source>
        <dbReference type="SAM" id="SignalP"/>
    </source>
</evidence>
<keyword evidence="5" id="KW-0732">Signal</keyword>
<evidence type="ECO:0000313" key="7">
    <source>
        <dbReference type="Proteomes" id="UP001159427"/>
    </source>
</evidence>
<gene>
    <name evidence="6" type="ORF">PEVE_00001983</name>
</gene>
<feature type="signal peptide" evidence="5">
    <location>
        <begin position="1"/>
        <end position="18"/>
    </location>
</feature>
<dbReference type="CDD" id="cd03784">
    <property type="entry name" value="GT1_Gtf-like"/>
    <property type="match status" value="3"/>
</dbReference>
<evidence type="ECO:0000313" key="6">
    <source>
        <dbReference type="EMBL" id="CAH3019276.1"/>
    </source>
</evidence>
<evidence type="ECO:0008006" key="8">
    <source>
        <dbReference type="Google" id="ProtNLM"/>
    </source>
</evidence>
<keyword evidence="4" id="KW-0472">Membrane</keyword>
<dbReference type="Proteomes" id="UP001159427">
    <property type="component" value="Unassembled WGS sequence"/>
</dbReference>
<feature type="transmembrane region" description="Helical" evidence="4">
    <location>
        <begin position="512"/>
        <end position="530"/>
    </location>
</feature>
<sequence>MALLALSLLSLTVSSVLSARIVGFMALGGSQYINMKHIMEELASRGHQVSLLVPSSQKIKSIEKVPHKMYQVPLKPDYLDAFVRLEMEGSWFQAIKRRELQSIICEGALNSSEVLAKLKDFDLLVYETPMGMCGPLVGELLGIPRVEILISSPNTPFGFDHMFSMPVSYVPLNMLGFSDEMTFMERVINLVSYLSCKPLFDVVFGTILNSLKVKYNVKPERSYQEALGDAELVLIAADFALEYPQPLLPAHRMVGPLNVKSDVKSLPRDLEEFVSGSGGHGFIIVSFGSNVASILPRDLVDMLATAFGKLKQLVLWRLKGYIPTFLAKNIKVMDWLPQNDLLAHKDIKAFVSHVGHNSLYESAYHGVPLVCFPLFAEQHANAKKVEHFGLGLAVYHEHTNAHLLSETIKLVVSEQRFKQTAMRISSLLKDRRRAPLQEACDWIEYVLRHGGAKHLRPQVFYTPWYQYYLFDVIAFIVTVIILVAIAMRLICRFICGLCCMREGSKENRGSVSSARIAGFIAIGGSHYISMKNILEELASRGHQVSLLVPSSEEIKPNEKVPHKIYQVPLEPEYLDDYIRLEMEGSRMQGYARLVEFQNALCEGVLNSTEMLKEVKNFDLLVYDSPAGMCGVLVSELLSIPRVQVQAHPNSPFGFDNMIPMPISYVPGLFTGLNDEMTFMERIINLLSYLLIKTFWIDLVYSSAMNDHKIQYKIKPGKSYQEAIEDAELVLIAADFALEYPQPLLPGNRMVGPLNVRDTIKPLPRDLEEFVSNSGGHGFIIVSFGSQVASLLSREKVDMLATAFGKLKQLVVWRLKGYIPPFLAKNIKVMDWLPQNDLLAHKDIKAFVSHVGHNSLYESAYHGVPLVCFPLFAEQHTNAKKVEHFGLGLAVHHDRTNAEELYKTIELVESEPRFRQTAMRISSLLKDCPRTPLQEACDWIEHVLRHGGSKRLRPQVFNISWYQYYLLDVITFLVALLTVIVVTIRLTCRYLCRMLFRSRQIGTCSYMALGALIVLSLIVSSVSSARIAGFIAFGGSHYITMKNVLEELASRGHPVSVLVPSSEKIKEGDGIEHNICQVPLKPDYMDDYIRLVLEGFWKQGMVRLMDSQKALCEGALNSTEFLKKVQDYDLLVYDSPTAMCGVLVGELLSIRRVQILLSALNSPLGFDHMIPMPVSYVPRLYLGFSDKMTFIQRFINLASYLGEKPLFDILFGGMMNSLKVKYNIKPERTYQEAVGDAELVLIAGDFALEYPQPLLPGIHMIGPLNVKDTVKPLPRDLEEFVSNSKGHGFIIVSFGSNVASILPRETVDMLATAFGKLKQLVVWRLKGYIPPFLAKNIKVMDWLPQNDLLAHKDIKAFFSHVGHNSLYESAYHGVPLVCFPLFAEQYENAKKVENFDLGLTVYHDRTNGQELSTTIEMVISEPRFKQTAMRISSLLKDRRRTPLQEACDWIEYVLRHGGAKHLRPQVFNIPWYQYYLLDVIVFLVSLVTVVVVAIWLTCRSLCRLCCKSKGMKPKRE</sequence>
<dbReference type="SUPFAM" id="SSF53756">
    <property type="entry name" value="UDP-Glycosyltransferase/glycogen phosphorylase"/>
    <property type="match status" value="3"/>
</dbReference>
<comment type="caution">
    <text evidence="6">The sequence shown here is derived from an EMBL/GenBank/DDBJ whole genome shotgun (WGS) entry which is preliminary data.</text>
</comment>
<dbReference type="PANTHER" id="PTHR48043">
    <property type="entry name" value="EG:EG0003.4 PROTEIN-RELATED"/>
    <property type="match status" value="1"/>
</dbReference>
<name>A0ABN8LQD0_9CNID</name>
<keyword evidence="2" id="KW-0328">Glycosyltransferase</keyword>
<feature type="transmembrane region" description="Helical" evidence="4">
    <location>
        <begin position="1005"/>
        <end position="1032"/>
    </location>
</feature>
<feature type="transmembrane region" description="Helical" evidence="4">
    <location>
        <begin position="1473"/>
        <end position="1497"/>
    </location>
</feature>
<reference evidence="6 7" key="1">
    <citation type="submission" date="2022-05" db="EMBL/GenBank/DDBJ databases">
        <authorList>
            <consortium name="Genoscope - CEA"/>
            <person name="William W."/>
        </authorList>
    </citation>
    <scope>NUCLEOTIDE SEQUENCE [LARGE SCALE GENOMIC DNA]</scope>
</reference>
<feature type="transmembrane region" description="Helical" evidence="4">
    <location>
        <begin position="467"/>
        <end position="491"/>
    </location>
</feature>
<comment type="similarity">
    <text evidence="1">Belongs to the UDP-glycosyltransferase family.</text>
</comment>
<feature type="transmembrane region" description="Helical" evidence="4">
    <location>
        <begin position="960"/>
        <end position="985"/>
    </location>
</feature>
<feature type="chain" id="PRO_5045471451" description="UDP-glycosyltransferases domain-containing protein" evidence="5">
    <location>
        <begin position="19"/>
        <end position="1515"/>
    </location>
</feature>
<evidence type="ECO:0000256" key="3">
    <source>
        <dbReference type="ARBA" id="ARBA00022679"/>
    </source>
</evidence>
<keyword evidence="4" id="KW-0812">Transmembrane</keyword>
<keyword evidence="3" id="KW-0808">Transferase</keyword>
<evidence type="ECO:0000256" key="2">
    <source>
        <dbReference type="ARBA" id="ARBA00022676"/>
    </source>
</evidence>
<dbReference type="EMBL" id="CALNXI010000111">
    <property type="protein sequence ID" value="CAH3019276.1"/>
    <property type="molecule type" value="Genomic_DNA"/>
</dbReference>
<dbReference type="InterPro" id="IPR002213">
    <property type="entry name" value="UDP_glucos_trans"/>
</dbReference>